<proteinExistence type="predicted"/>
<dbReference type="InterPro" id="IPR027417">
    <property type="entry name" value="P-loop_NTPase"/>
</dbReference>
<name>A0A229RAY1_AMYAL</name>
<evidence type="ECO:0008006" key="3">
    <source>
        <dbReference type="Google" id="ProtNLM"/>
    </source>
</evidence>
<dbReference type="PANTHER" id="PTHR47691">
    <property type="entry name" value="REGULATOR-RELATED"/>
    <property type="match status" value="1"/>
</dbReference>
<organism evidence="1 2">
    <name type="scientific">Amycolatopsis alba DSM 44262</name>
    <dbReference type="NCBI Taxonomy" id="1125972"/>
    <lineage>
        <taxon>Bacteria</taxon>
        <taxon>Bacillati</taxon>
        <taxon>Actinomycetota</taxon>
        <taxon>Actinomycetes</taxon>
        <taxon>Pseudonocardiales</taxon>
        <taxon>Pseudonocardiaceae</taxon>
        <taxon>Amycolatopsis</taxon>
    </lineage>
</organism>
<dbReference type="Gene3D" id="3.40.50.300">
    <property type="entry name" value="P-loop containing nucleotide triphosphate hydrolases"/>
    <property type="match status" value="1"/>
</dbReference>
<evidence type="ECO:0000313" key="2">
    <source>
        <dbReference type="Proteomes" id="UP000215563"/>
    </source>
</evidence>
<dbReference type="AlphaFoldDB" id="A0A229RAY1"/>
<protein>
    <recommendedName>
        <fullName evidence="3">Orc1-like AAA ATPase domain-containing protein</fullName>
    </recommendedName>
</protein>
<keyword evidence="2" id="KW-1185">Reference proteome</keyword>
<accession>A0A229RAY1</accession>
<sequence>MADEESAQHAVCGVASGLLPVPRQLPPVLRDFTGRGEQLAMLDALLPTVENVVEGVTVAAVDGTGGCGKTSLVVHWAHRSQDRFPDGTLYANLRGYGPSQALGPSAVLAAFLHALGAPEAQIPVDVKPSGCLLR</sequence>
<dbReference type="PANTHER" id="PTHR47691:SF3">
    <property type="entry name" value="HTH-TYPE TRANSCRIPTIONAL REGULATOR RV0890C-RELATED"/>
    <property type="match status" value="1"/>
</dbReference>
<comment type="caution">
    <text evidence="1">The sequence shown here is derived from an EMBL/GenBank/DDBJ whole genome shotgun (WGS) entry which is preliminary data.</text>
</comment>
<dbReference type="Proteomes" id="UP000215563">
    <property type="component" value="Unassembled WGS sequence"/>
</dbReference>
<gene>
    <name evidence="1" type="ORF">CFP75_37115</name>
</gene>
<reference evidence="1 2" key="1">
    <citation type="submission" date="2017-07" db="EMBL/GenBank/DDBJ databases">
        <title>Amycolatopsis alba DSM 44262 Genome sequencing and assembly.</title>
        <authorList>
            <person name="Kaur N."/>
            <person name="Mayilraj S."/>
        </authorList>
    </citation>
    <scope>NUCLEOTIDE SEQUENCE [LARGE SCALE GENOMIC DNA]</scope>
    <source>
        <strain evidence="1 2">DSM 44262</strain>
    </source>
</reference>
<dbReference type="RefSeq" id="WP_020637853.1">
    <property type="nucleotide sequence ID" value="NZ_KB913032.1"/>
</dbReference>
<dbReference type="EMBL" id="NMQU01000140">
    <property type="protein sequence ID" value="OXM43798.1"/>
    <property type="molecule type" value="Genomic_DNA"/>
</dbReference>
<dbReference type="OrthoDB" id="7628974at2"/>
<evidence type="ECO:0000313" key="1">
    <source>
        <dbReference type="EMBL" id="OXM43798.1"/>
    </source>
</evidence>
<dbReference type="SUPFAM" id="SSF52540">
    <property type="entry name" value="P-loop containing nucleoside triphosphate hydrolases"/>
    <property type="match status" value="1"/>
</dbReference>